<keyword evidence="8 10" id="KW-0862">Zinc</keyword>
<evidence type="ECO:0000256" key="2">
    <source>
        <dbReference type="ARBA" id="ARBA00004609"/>
    </source>
</evidence>
<comment type="similarity">
    <text evidence="3">Belongs to the peptidase M1 family.</text>
</comment>
<keyword evidence="6 10" id="KW-0479">Metal-binding</keyword>
<dbReference type="GO" id="GO:0006508">
    <property type="term" value="P:proteolysis"/>
    <property type="evidence" value="ECO:0007669"/>
    <property type="project" value="UniProtKB-KW"/>
</dbReference>
<gene>
    <name evidence="13" type="primary">LOC108677464</name>
</gene>
<name>A0A979FMV2_HYAAZ</name>
<dbReference type="PRINTS" id="PR00756">
    <property type="entry name" value="ALADIPTASE"/>
</dbReference>
<dbReference type="OrthoDB" id="79562at2759"/>
<evidence type="ECO:0000256" key="8">
    <source>
        <dbReference type="ARBA" id="ARBA00022833"/>
    </source>
</evidence>
<dbReference type="GO" id="GO:0005886">
    <property type="term" value="C:plasma membrane"/>
    <property type="evidence" value="ECO:0007669"/>
    <property type="project" value="UniProtKB-SubCell"/>
</dbReference>
<dbReference type="OMA" id="FPGNHHP"/>
<dbReference type="InterPro" id="IPR038502">
    <property type="entry name" value="M1_LTA-4_hydro/amino_C_sf"/>
</dbReference>
<dbReference type="Proteomes" id="UP000694843">
    <property type="component" value="Unplaced"/>
</dbReference>
<feature type="binding site" evidence="10">
    <location>
        <position position="318"/>
    </location>
    <ligand>
        <name>Zn(2+)</name>
        <dbReference type="ChEBI" id="CHEBI:29105"/>
        <note>catalytic</note>
    </ligand>
</feature>
<reference evidence="13" key="1">
    <citation type="submission" date="2025-08" db="UniProtKB">
        <authorList>
            <consortium name="RefSeq"/>
        </authorList>
    </citation>
    <scope>IDENTIFICATION</scope>
    <source>
        <tissue evidence="13">Whole organism</tissue>
    </source>
</reference>
<dbReference type="CDD" id="cd09599">
    <property type="entry name" value="M1_LTA4H"/>
    <property type="match status" value="1"/>
</dbReference>
<dbReference type="FunFam" id="3.30.2010.30:FF:000001">
    <property type="entry name" value="Leukotriene A(4) hydrolase"/>
    <property type="match status" value="1"/>
</dbReference>
<sequence length="514" mass="56725">MADRPDPSSFSRPDVVRVTKLHLDWLVDFDRKVISGTATLTIQRVQPDARQLVLDSRDLTLLKVEEGRKEGRLLEFSVGEKHPIYGSPITVSLLEPPEAEGEDVVRVTYETSPSSTALQWLAAGQTADGASPLLFSQCQAIHGRSLAPLQDAPAVKGPYSATVLVPRGLVALMSALRGAATDHAQGTSYQFSQPVPVPAYLLAVVVGRLDSATLGPRVTVWAEPSVLPRAATEFQETEVALEAAERLCGPYVWGHYGLVVLPPSFPYGGMENPCLTFVTPTLLAGDKSAVDVVIHEISHSWTGNLVTNRTWGDFWLNEGMTMLVQRKIEGALHGLPTRHFSAILGWKSLVDCLNKLPLPNLLAQACGELAKKWESWEGEDEGPDFPFSPKDLDAFSSQQIVEFLAQLPPLPARKLSAMERHYGMFARTNCEIRSQWLRLALKARWEEAVGPALDFVTQQGRMKYTRPIYRELYAWGPPVRERAVAHFLEHEASMMHVSAHSLRGDLHLPSPSHS</sequence>
<evidence type="ECO:0000256" key="10">
    <source>
        <dbReference type="PIRSR" id="PIRSR634015-3"/>
    </source>
</evidence>
<dbReference type="Gene3D" id="3.30.2010.30">
    <property type="match status" value="1"/>
</dbReference>
<dbReference type="AlphaFoldDB" id="A0A979FMV2"/>
<keyword evidence="5" id="KW-0645">Protease</keyword>
<feature type="domain" description="Peptidase M1 leukotriene A4 hydrolase/aminopeptidase C-terminal" evidence="11">
    <location>
        <begin position="361"/>
        <end position="506"/>
    </location>
</feature>
<evidence type="ECO:0000259" key="11">
    <source>
        <dbReference type="SMART" id="SM01263"/>
    </source>
</evidence>
<feature type="binding site" evidence="10">
    <location>
        <position position="295"/>
    </location>
    <ligand>
        <name>Zn(2+)</name>
        <dbReference type="ChEBI" id="CHEBI:29105"/>
        <note>catalytic</note>
    </ligand>
</feature>
<dbReference type="Gene3D" id="1.10.390.10">
    <property type="entry name" value="Neutral Protease Domain 2"/>
    <property type="match status" value="1"/>
</dbReference>
<dbReference type="GO" id="GO:0005829">
    <property type="term" value="C:cytosol"/>
    <property type="evidence" value="ECO:0007669"/>
    <property type="project" value="TreeGrafter"/>
</dbReference>
<dbReference type="PANTHER" id="PTHR45726">
    <property type="entry name" value="LEUKOTRIENE A-4 HYDROLASE"/>
    <property type="match status" value="1"/>
</dbReference>
<evidence type="ECO:0000313" key="13">
    <source>
        <dbReference type="RefSeq" id="XP_047738379.1"/>
    </source>
</evidence>
<dbReference type="PANTHER" id="PTHR45726:SF3">
    <property type="entry name" value="LEUKOTRIENE A-4 HYDROLASE"/>
    <property type="match status" value="1"/>
</dbReference>
<dbReference type="SUPFAM" id="SSF48371">
    <property type="entry name" value="ARM repeat"/>
    <property type="match status" value="1"/>
</dbReference>
<dbReference type="InterPro" id="IPR016024">
    <property type="entry name" value="ARM-type_fold"/>
</dbReference>
<dbReference type="KEGG" id="hazt:108677464"/>
<dbReference type="InterPro" id="IPR045357">
    <property type="entry name" value="Aminopeptidase_N-like_N"/>
</dbReference>
<dbReference type="GO" id="GO:0008270">
    <property type="term" value="F:zinc ion binding"/>
    <property type="evidence" value="ECO:0007669"/>
    <property type="project" value="InterPro"/>
</dbReference>
<dbReference type="Pfam" id="PF17900">
    <property type="entry name" value="Peptidase_M1_N"/>
    <property type="match status" value="1"/>
</dbReference>
<evidence type="ECO:0000256" key="4">
    <source>
        <dbReference type="ARBA" id="ARBA00022490"/>
    </source>
</evidence>
<accession>A0A979FMV2</accession>
<dbReference type="SUPFAM" id="SSF55486">
    <property type="entry name" value="Metalloproteases ('zincins'), catalytic domain"/>
    <property type="match status" value="1"/>
</dbReference>
<dbReference type="InterPro" id="IPR049980">
    <property type="entry name" value="LTA4H_cat"/>
</dbReference>
<dbReference type="Gene3D" id="1.25.40.320">
    <property type="entry name" value="Peptidase M1, leukotriene A4 hydrolase/aminopeptidase C-terminal domain"/>
    <property type="match status" value="1"/>
</dbReference>
<protein>
    <submittedName>
        <fullName evidence="13">Leukotriene A-4 hydrolase</fullName>
    </submittedName>
</protein>
<evidence type="ECO:0000256" key="1">
    <source>
        <dbReference type="ARBA" id="ARBA00004496"/>
    </source>
</evidence>
<comment type="subcellular location">
    <subcellularLocation>
        <location evidence="2">Cell membrane</location>
        <topology evidence="2">Lipid-anchor</topology>
        <topology evidence="2">GPI-anchor</topology>
    </subcellularLocation>
    <subcellularLocation>
        <location evidence="1">Cytoplasm</location>
    </subcellularLocation>
</comment>
<dbReference type="InterPro" id="IPR027268">
    <property type="entry name" value="Peptidase_M4/M1_CTD_sf"/>
</dbReference>
<feature type="binding site" evidence="10">
    <location>
        <position position="299"/>
    </location>
    <ligand>
        <name>Zn(2+)</name>
        <dbReference type="ChEBI" id="CHEBI:29105"/>
        <note>catalytic</note>
    </ligand>
</feature>
<evidence type="ECO:0000256" key="5">
    <source>
        <dbReference type="ARBA" id="ARBA00022670"/>
    </source>
</evidence>
<dbReference type="GO" id="GO:0008237">
    <property type="term" value="F:metallopeptidase activity"/>
    <property type="evidence" value="ECO:0007669"/>
    <property type="project" value="UniProtKB-KW"/>
</dbReference>
<keyword evidence="12" id="KW-1185">Reference proteome</keyword>
<dbReference type="RefSeq" id="XP_047738379.1">
    <property type="nucleotide sequence ID" value="XM_047882423.1"/>
</dbReference>
<evidence type="ECO:0000256" key="6">
    <source>
        <dbReference type="ARBA" id="ARBA00022723"/>
    </source>
</evidence>
<dbReference type="Pfam" id="PF01433">
    <property type="entry name" value="Peptidase_M1"/>
    <property type="match status" value="1"/>
</dbReference>
<evidence type="ECO:0000313" key="12">
    <source>
        <dbReference type="Proteomes" id="UP000694843"/>
    </source>
</evidence>
<keyword evidence="9" id="KW-0482">Metalloprotease</keyword>
<dbReference type="SMART" id="SM01263">
    <property type="entry name" value="Leuk-A4-hydro_C"/>
    <property type="match status" value="1"/>
</dbReference>
<keyword evidence="4" id="KW-0963">Cytoplasm</keyword>
<dbReference type="GO" id="GO:0004177">
    <property type="term" value="F:aminopeptidase activity"/>
    <property type="evidence" value="ECO:0007669"/>
    <property type="project" value="TreeGrafter"/>
</dbReference>
<dbReference type="InterPro" id="IPR015211">
    <property type="entry name" value="Peptidase_M1_C"/>
</dbReference>
<dbReference type="GeneID" id="108677464"/>
<dbReference type="Pfam" id="PF09127">
    <property type="entry name" value="Leuk-A4-hydro_C"/>
    <property type="match status" value="1"/>
</dbReference>
<evidence type="ECO:0000256" key="7">
    <source>
        <dbReference type="ARBA" id="ARBA00022801"/>
    </source>
</evidence>
<dbReference type="GO" id="GO:0043171">
    <property type="term" value="P:peptide catabolic process"/>
    <property type="evidence" value="ECO:0007669"/>
    <property type="project" value="TreeGrafter"/>
</dbReference>
<dbReference type="SUPFAM" id="SSF63737">
    <property type="entry name" value="Leukotriene A4 hydrolase N-terminal domain"/>
    <property type="match status" value="1"/>
</dbReference>
<dbReference type="Gene3D" id="2.60.40.1730">
    <property type="entry name" value="tricorn interacting facor f3 domain"/>
    <property type="match status" value="1"/>
</dbReference>
<dbReference type="InterPro" id="IPR042097">
    <property type="entry name" value="Aminopeptidase_N-like_N_sf"/>
</dbReference>
<proteinExistence type="inferred from homology"/>
<organism evidence="12 13">
    <name type="scientific">Hyalella azteca</name>
    <name type="common">Amphipod</name>
    <dbReference type="NCBI Taxonomy" id="294128"/>
    <lineage>
        <taxon>Eukaryota</taxon>
        <taxon>Metazoa</taxon>
        <taxon>Ecdysozoa</taxon>
        <taxon>Arthropoda</taxon>
        <taxon>Crustacea</taxon>
        <taxon>Multicrustacea</taxon>
        <taxon>Malacostraca</taxon>
        <taxon>Eumalacostraca</taxon>
        <taxon>Peracarida</taxon>
        <taxon>Amphipoda</taxon>
        <taxon>Senticaudata</taxon>
        <taxon>Talitrida</taxon>
        <taxon>Talitroidea</taxon>
        <taxon>Hyalellidae</taxon>
        <taxon>Hyalella</taxon>
    </lineage>
</organism>
<keyword evidence="7 13" id="KW-0378">Hydrolase</keyword>
<dbReference type="InterPro" id="IPR001930">
    <property type="entry name" value="Peptidase_M1"/>
</dbReference>
<evidence type="ECO:0000256" key="3">
    <source>
        <dbReference type="ARBA" id="ARBA00010136"/>
    </source>
</evidence>
<dbReference type="InterPro" id="IPR034015">
    <property type="entry name" value="M1_LTA4H"/>
</dbReference>
<comment type="cofactor">
    <cofactor evidence="10">
        <name>Zn(2+)</name>
        <dbReference type="ChEBI" id="CHEBI:29105"/>
    </cofactor>
    <text evidence="10">Binds 1 zinc ion per subunit.</text>
</comment>
<dbReference type="InterPro" id="IPR014782">
    <property type="entry name" value="Peptidase_M1_dom"/>
</dbReference>
<dbReference type="GO" id="GO:0004301">
    <property type="term" value="F:epoxide hydrolase activity"/>
    <property type="evidence" value="ECO:0007669"/>
    <property type="project" value="TreeGrafter"/>
</dbReference>
<evidence type="ECO:0000256" key="9">
    <source>
        <dbReference type="ARBA" id="ARBA00023049"/>
    </source>
</evidence>